<comment type="caution">
    <text evidence="1">The sequence shown here is derived from an EMBL/GenBank/DDBJ whole genome shotgun (WGS) entry which is preliminary data.</text>
</comment>
<gene>
    <name evidence="1" type="ORF">H0485_12510</name>
</gene>
<dbReference type="EMBL" id="JACDXX010000011">
    <property type="protein sequence ID" value="MCB5410817.1"/>
    <property type="molecule type" value="Genomic_DNA"/>
</dbReference>
<accession>A0ABS8CN66</accession>
<evidence type="ECO:0000313" key="2">
    <source>
        <dbReference type="Proteomes" id="UP001198571"/>
    </source>
</evidence>
<sequence length="85" mass="9010">MSDPFTGYARSLDSPALFHQAITPSDSADLAPRPRVLYCSGSGTAVLRDTAGTELSYSLQQGQILPLSPLRVLASGTTASLIGWW</sequence>
<protein>
    <submittedName>
        <fullName evidence="1">Uncharacterized protein</fullName>
    </submittedName>
</protein>
<dbReference type="RefSeq" id="WP_226936047.1">
    <property type="nucleotide sequence ID" value="NZ_JACDXX010000011.1"/>
</dbReference>
<organism evidence="1 2">
    <name type="scientific">Pseudogemmobacter faecipullorum</name>
    <dbReference type="NCBI Taxonomy" id="2755041"/>
    <lineage>
        <taxon>Bacteria</taxon>
        <taxon>Pseudomonadati</taxon>
        <taxon>Pseudomonadota</taxon>
        <taxon>Alphaproteobacteria</taxon>
        <taxon>Rhodobacterales</taxon>
        <taxon>Paracoccaceae</taxon>
        <taxon>Pseudogemmobacter</taxon>
    </lineage>
</organism>
<dbReference type="Proteomes" id="UP001198571">
    <property type="component" value="Unassembled WGS sequence"/>
</dbReference>
<keyword evidence="2" id="KW-1185">Reference proteome</keyword>
<reference evidence="1 2" key="1">
    <citation type="submission" date="2020-07" db="EMBL/GenBank/DDBJ databases">
        <title>Pseudogemmobacter sp. nov., isolated from poultry manure in Taiwan.</title>
        <authorList>
            <person name="Lin S.-Y."/>
            <person name="Tang Y.-S."/>
            <person name="Young C.-C."/>
        </authorList>
    </citation>
    <scope>NUCLEOTIDE SEQUENCE [LARGE SCALE GENOMIC DNA]</scope>
    <source>
        <strain evidence="1 2">CC-YST710</strain>
    </source>
</reference>
<name>A0ABS8CN66_9RHOB</name>
<evidence type="ECO:0000313" key="1">
    <source>
        <dbReference type="EMBL" id="MCB5410817.1"/>
    </source>
</evidence>
<proteinExistence type="predicted"/>